<evidence type="ECO:0000313" key="2">
    <source>
        <dbReference type="EMBL" id="KMU92032.1"/>
    </source>
</evidence>
<dbReference type="Proteomes" id="UP000054563">
    <property type="component" value="Unassembled WGS sequence"/>
</dbReference>
<feature type="compositionally biased region" description="Low complexity" evidence="1">
    <location>
        <begin position="266"/>
        <end position="277"/>
    </location>
</feature>
<protein>
    <submittedName>
        <fullName evidence="2">Uncharacterized protein</fullName>
    </submittedName>
</protein>
<feature type="region of interest" description="Disordered" evidence="1">
    <location>
        <begin position="180"/>
        <end position="299"/>
    </location>
</feature>
<organism evidence="2 3">
    <name type="scientific">Coccidioides immitis H538.4</name>
    <dbReference type="NCBI Taxonomy" id="396776"/>
    <lineage>
        <taxon>Eukaryota</taxon>
        <taxon>Fungi</taxon>
        <taxon>Dikarya</taxon>
        <taxon>Ascomycota</taxon>
        <taxon>Pezizomycotina</taxon>
        <taxon>Eurotiomycetes</taxon>
        <taxon>Eurotiomycetidae</taxon>
        <taxon>Onygenales</taxon>
        <taxon>Onygenaceae</taxon>
        <taxon>Coccidioides</taxon>
    </lineage>
</organism>
<dbReference type="VEuPathDB" id="FungiDB:CIHG_09840"/>
<dbReference type="EMBL" id="DS017051">
    <property type="protein sequence ID" value="KMU92032.1"/>
    <property type="molecule type" value="Genomic_DNA"/>
</dbReference>
<evidence type="ECO:0000256" key="1">
    <source>
        <dbReference type="SAM" id="MobiDB-lite"/>
    </source>
</evidence>
<name>A0A0J8S4E7_COCIT</name>
<dbReference type="AlphaFoldDB" id="A0A0J8S4E7"/>
<proteinExistence type="predicted"/>
<feature type="compositionally biased region" description="Polar residues" evidence="1">
    <location>
        <begin position="228"/>
        <end position="246"/>
    </location>
</feature>
<evidence type="ECO:0000313" key="3">
    <source>
        <dbReference type="Proteomes" id="UP000054563"/>
    </source>
</evidence>
<reference evidence="3" key="1">
    <citation type="journal article" date="2010" name="Genome Res.">
        <title>Population genomic sequencing of Coccidioides fungi reveals recent hybridization and transposon control.</title>
        <authorList>
            <person name="Neafsey D.E."/>
            <person name="Barker B.M."/>
            <person name="Sharpton T.J."/>
            <person name="Stajich J.E."/>
            <person name="Park D.J."/>
            <person name="Whiston E."/>
            <person name="Hung C.-Y."/>
            <person name="McMahan C."/>
            <person name="White J."/>
            <person name="Sykes S."/>
            <person name="Heiman D."/>
            <person name="Young S."/>
            <person name="Zeng Q."/>
            <person name="Abouelleil A."/>
            <person name="Aftuck L."/>
            <person name="Bessette D."/>
            <person name="Brown A."/>
            <person name="FitzGerald M."/>
            <person name="Lui A."/>
            <person name="Macdonald J.P."/>
            <person name="Priest M."/>
            <person name="Orbach M.J."/>
            <person name="Galgiani J.N."/>
            <person name="Kirkland T.N."/>
            <person name="Cole G.T."/>
            <person name="Birren B.W."/>
            <person name="Henn M.R."/>
            <person name="Taylor J.W."/>
            <person name="Rounsley S.D."/>
        </authorList>
    </citation>
    <scope>NUCLEOTIDE SEQUENCE [LARGE SCALE GENOMIC DNA]</scope>
    <source>
        <strain evidence="3">H538.4</strain>
    </source>
</reference>
<feature type="compositionally biased region" description="Basic and acidic residues" evidence="1">
    <location>
        <begin position="284"/>
        <end position="299"/>
    </location>
</feature>
<dbReference type="STRING" id="396776.A0A0J8S4E7"/>
<accession>A0A0J8S4E7</accession>
<sequence>MFTPQLLSLALFNSSNITLLQLATRPFLMARPVSTQAPSPFQVNDSSNKDTDDPTISSELREFQASLLAQPDDTKRFQQCVVKQDKLLARHEGIKVLIADYNECWGQEKLQYYGWPSLGVRFCKLLATAANQIASWEEACIKLNRLMLRRIQTHGRRPIRHAKHPISQIDLENLKKWTHRNPYIKDNNPERESHPFQQLGSDKLPNGYGVDKFNQTNEPEDDCRNNPENKTTIWQMNPARNPNQTDESGNEGNNLESESDQESESGNEGNNPESKSGQESESGNEDKNNTKIPHDLESN</sequence>
<gene>
    <name evidence="2" type="ORF">CIHG_09840</name>
</gene>